<evidence type="ECO:0000313" key="11">
    <source>
        <dbReference type="EMBL" id="GAA2485240.1"/>
    </source>
</evidence>
<evidence type="ECO:0000259" key="10">
    <source>
        <dbReference type="Pfam" id="PF00720"/>
    </source>
</evidence>
<comment type="similarity">
    <text evidence="2 8">Belongs to the protease inhibitor I16 (SSI) family.</text>
</comment>
<dbReference type="PRINTS" id="PR00294">
    <property type="entry name" value="SSBTLNINHBTR"/>
</dbReference>
<proteinExistence type="inferred from homology"/>
<dbReference type="EMBL" id="BAAATA010000009">
    <property type="protein sequence ID" value="GAA2485240.1"/>
    <property type="molecule type" value="Genomic_DNA"/>
</dbReference>
<feature type="domain" description="Subtilisin inhibitor" evidence="10">
    <location>
        <begin position="43"/>
        <end position="125"/>
    </location>
</feature>
<evidence type="ECO:0000256" key="5">
    <source>
        <dbReference type="ARBA" id="ARBA00022690"/>
    </source>
</evidence>
<evidence type="ECO:0000256" key="2">
    <source>
        <dbReference type="ARBA" id="ARBA00010472"/>
    </source>
</evidence>
<evidence type="ECO:0000256" key="4">
    <source>
        <dbReference type="ARBA" id="ARBA00022525"/>
    </source>
</evidence>
<comment type="caution">
    <text evidence="11">The sequence shown here is derived from an EMBL/GenBank/DDBJ whole genome shotgun (WGS) entry which is preliminary data.</text>
</comment>
<keyword evidence="12" id="KW-1185">Reference proteome</keyword>
<accession>A0ABN3LLC9</accession>
<dbReference type="Proteomes" id="UP001501358">
    <property type="component" value="Unassembled WGS sequence"/>
</dbReference>
<sequence length="139" mass="14536">MNAARTLAVPLALLAALAAGPAAPGPAAAADRAPGAVPRAADHLQLSVSGSERTWWRGVELDCRPPGGRHPRAARACAAIERARGDFGALRGRAGMCTAVHDPVTAAATGTWRGRRIEWRRTYGNACELESATGPVFRF</sequence>
<dbReference type="RefSeq" id="WP_344383020.1">
    <property type="nucleotide sequence ID" value="NZ_BAAATA010000009.1"/>
</dbReference>
<gene>
    <name evidence="11" type="ORF">GCM10010406_21870</name>
</gene>
<keyword evidence="9" id="KW-0732">Signal</keyword>
<dbReference type="SUPFAM" id="SSF55399">
    <property type="entry name" value="Subtilisin inhibitor"/>
    <property type="match status" value="1"/>
</dbReference>
<evidence type="ECO:0000313" key="12">
    <source>
        <dbReference type="Proteomes" id="UP001501358"/>
    </source>
</evidence>
<comment type="subcellular location">
    <subcellularLocation>
        <location evidence="1">Secreted</location>
    </subcellularLocation>
</comment>
<dbReference type="InterPro" id="IPR000691">
    <property type="entry name" value="Prot_inh_I16_SSI"/>
</dbReference>
<keyword evidence="6 8" id="KW-0722">Serine protease inhibitor</keyword>
<keyword evidence="7" id="KW-1015">Disulfide bond</keyword>
<dbReference type="Pfam" id="PF00720">
    <property type="entry name" value="SSI"/>
    <property type="match status" value="1"/>
</dbReference>
<comment type="subunit">
    <text evidence="3">Homodimer.</text>
</comment>
<protein>
    <recommendedName>
        <fullName evidence="10">Subtilisin inhibitor domain-containing protein</fullName>
    </recommendedName>
</protein>
<keyword evidence="4" id="KW-0964">Secreted</keyword>
<evidence type="ECO:0000256" key="9">
    <source>
        <dbReference type="SAM" id="SignalP"/>
    </source>
</evidence>
<feature type="signal peptide" evidence="9">
    <location>
        <begin position="1"/>
        <end position="29"/>
    </location>
</feature>
<reference evidence="11 12" key="1">
    <citation type="journal article" date="2019" name="Int. J. Syst. Evol. Microbiol.">
        <title>The Global Catalogue of Microorganisms (GCM) 10K type strain sequencing project: providing services to taxonomists for standard genome sequencing and annotation.</title>
        <authorList>
            <consortium name="The Broad Institute Genomics Platform"/>
            <consortium name="The Broad Institute Genome Sequencing Center for Infectious Disease"/>
            <person name="Wu L."/>
            <person name="Ma J."/>
        </authorList>
    </citation>
    <scope>NUCLEOTIDE SEQUENCE [LARGE SCALE GENOMIC DNA]</scope>
    <source>
        <strain evidence="11 12">JCM 6307</strain>
    </source>
</reference>
<evidence type="ECO:0000256" key="8">
    <source>
        <dbReference type="RuleBase" id="RU003471"/>
    </source>
</evidence>
<evidence type="ECO:0000256" key="6">
    <source>
        <dbReference type="ARBA" id="ARBA00022900"/>
    </source>
</evidence>
<dbReference type="InterPro" id="IPR036819">
    <property type="entry name" value="Subtilisin_inhibitor-like_sf"/>
</dbReference>
<feature type="chain" id="PRO_5046300786" description="Subtilisin inhibitor domain-containing protein" evidence="9">
    <location>
        <begin position="30"/>
        <end position="139"/>
    </location>
</feature>
<keyword evidence="5 8" id="KW-0646">Protease inhibitor</keyword>
<evidence type="ECO:0000256" key="3">
    <source>
        <dbReference type="ARBA" id="ARBA00011738"/>
    </source>
</evidence>
<dbReference type="Gene3D" id="3.30.350.10">
    <property type="entry name" value="Subtilisin inhibitor-like"/>
    <property type="match status" value="1"/>
</dbReference>
<organism evidence="11 12">
    <name type="scientific">Streptomyces thermolineatus</name>
    <dbReference type="NCBI Taxonomy" id="44033"/>
    <lineage>
        <taxon>Bacteria</taxon>
        <taxon>Bacillati</taxon>
        <taxon>Actinomycetota</taxon>
        <taxon>Actinomycetes</taxon>
        <taxon>Kitasatosporales</taxon>
        <taxon>Streptomycetaceae</taxon>
        <taxon>Streptomyces</taxon>
    </lineage>
</organism>
<evidence type="ECO:0000256" key="1">
    <source>
        <dbReference type="ARBA" id="ARBA00004613"/>
    </source>
</evidence>
<dbReference type="InterPro" id="IPR023549">
    <property type="entry name" value="Subtilisin_inhibitor"/>
</dbReference>
<evidence type="ECO:0000256" key="7">
    <source>
        <dbReference type="ARBA" id="ARBA00023157"/>
    </source>
</evidence>
<name>A0ABN3LLC9_9ACTN</name>